<accession>A0A699I6B9</accession>
<gene>
    <name evidence="1" type="ORF">Tci_484624</name>
</gene>
<reference evidence="1" key="1">
    <citation type="journal article" date="2019" name="Sci. Rep.">
        <title>Draft genome of Tanacetum cinerariifolium, the natural source of mosquito coil.</title>
        <authorList>
            <person name="Yamashiro T."/>
            <person name="Shiraishi A."/>
            <person name="Satake H."/>
            <person name="Nakayama K."/>
        </authorList>
    </citation>
    <scope>NUCLEOTIDE SEQUENCE</scope>
</reference>
<sequence>MALVLSRPKVAGRLQKWSIELEEYAIHYRARVSVKGNILADLIVKQPEEDSLDTLMEVEEELLEPWILFTDGSSCTDGSGAGLILTNPEGMEFTYALRFSNGDTSFSLTYGTEVIIPADIRMPTLRTSEVDPAQNDEALGINLDLLEEKREQAAICKAKSKAKMEKYYNSKVQSASFKPGDLVYRKNDASRMEDTWKLGLNGKDRTKLRKHLERAHTS</sequence>
<dbReference type="EMBL" id="BKCJ010243574">
    <property type="protein sequence ID" value="GEZ12651.1"/>
    <property type="molecule type" value="Genomic_DNA"/>
</dbReference>
<evidence type="ECO:0000313" key="1">
    <source>
        <dbReference type="EMBL" id="GEZ12651.1"/>
    </source>
</evidence>
<dbReference type="PANTHER" id="PTHR48475">
    <property type="entry name" value="RIBONUCLEASE H"/>
    <property type="match status" value="1"/>
</dbReference>
<keyword evidence="1" id="KW-0548">Nucleotidyltransferase</keyword>
<organism evidence="1">
    <name type="scientific">Tanacetum cinerariifolium</name>
    <name type="common">Dalmatian daisy</name>
    <name type="synonym">Chrysanthemum cinerariifolium</name>
    <dbReference type="NCBI Taxonomy" id="118510"/>
    <lineage>
        <taxon>Eukaryota</taxon>
        <taxon>Viridiplantae</taxon>
        <taxon>Streptophyta</taxon>
        <taxon>Embryophyta</taxon>
        <taxon>Tracheophyta</taxon>
        <taxon>Spermatophyta</taxon>
        <taxon>Magnoliopsida</taxon>
        <taxon>eudicotyledons</taxon>
        <taxon>Gunneridae</taxon>
        <taxon>Pentapetalae</taxon>
        <taxon>asterids</taxon>
        <taxon>campanulids</taxon>
        <taxon>Asterales</taxon>
        <taxon>Asteraceae</taxon>
        <taxon>Asteroideae</taxon>
        <taxon>Anthemideae</taxon>
        <taxon>Anthemidinae</taxon>
        <taxon>Tanacetum</taxon>
    </lineage>
</organism>
<comment type="caution">
    <text evidence="1">The sequence shown here is derived from an EMBL/GenBank/DDBJ whole genome shotgun (WGS) entry which is preliminary data.</text>
</comment>
<keyword evidence="1" id="KW-0695">RNA-directed DNA polymerase</keyword>
<dbReference type="GO" id="GO:0003964">
    <property type="term" value="F:RNA-directed DNA polymerase activity"/>
    <property type="evidence" value="ECO:0007669"/>
    <property type="project" value="UniProtKB-KW"/>
</dbReference>
<name>A0A699I6B9_TANCI</name>
<proteinExistence type="predicted"/>
<protein>
    <submittedName>
        <fullName evidence="1">Reverse transcriptase domain-containing protein</fullName>
    </submittedName>
</protein>
<dbReference type="PANTHER" id="PTHR48475:SF2">
    <property type="entry name" value="RIBONUCLEASE H"/>
    <property type="match status" value="1"/>
</dbReference>
<keyword evidence="1" id="KW-0808">Transferase</keyword>
<dbReference type="AlphaFoldDB" id="A0A699I6B9"/>